<evidence type="ECO:0000313" key="1">
    <source>
        <dbReference type="EMBL" id="JAP66183.1"/>
    </source>
</evidence>
<feature type="non-terminal residue" evidence="1">
    <location>
        <position position="1"/>
    </location>
</feature>
<dbReference type="AlphaFoldDB" id="A0A131XGB5"/>
<protein>
    <submittedName>
        <fullName evidence="1">Putative group viii salivary lipocalin lipocalin</fullName>
    </submittedName>
</protein>
<sequence length="160" mass="19026">SSRTRRPIEKPPYSENMWYLVGYSSPLNSSGYKCVKSRHTYTFGNYVNRTLWFDIHKEGRWATETVPLNLMMNNTSDRVYVLNYGQMHQWIFPKPQYWLLYYNWDSFVLSELFESISQKPNCSLWAKKSYINKVPNSTMNTFMALCEKPVYVGFPSYCTK</sequence>
<proteinExistence type="evidence at transcript level"/>
<name>A0A131XGB5_9ACAR</name>
<reference evidence="1" key="1">
    <citation type="journal article" date="2017" name="Ticks Tick Borne Dis.">
        <title>An insight into the sialome of Hyalomma excavatum.</title>
        <authorList>
            <person name="Ribeiro J.M."/>
            <person name="Slovak M."/>
            <person name="Francischetti I.M."/>
        </authorList>
    </citation>
    <scope>NUCLEOTIDE SEQUENCE</scope>
    <source>
        <strain evidence="1">Samish</strain>
        <tissue evidence="1">Salivary glands</tissue>
    </source>
</reference>
<accession>A0A131XGB5</accession>
<dbReference type="EMBL" id="GEFH01002398">
    <property type="protein sequence ID" value="JAP66183.1"/>
    <property type="molecule type" value="mRNA"/>
</dbReference>
<organism evidence="1">
    <name type="scientific">Hyalomma excavatum</name>
    <dbReference type="NCBI Taxonomy" id="257692"/>
    <lineage>
        <taxon>Eukaryota</taxon>
        <taxon>Metazoa</taxon>
        <taxon>Ecdysozoa</taxon>
        <taxon>Arthropoda</taxon>
        <taxon>Chelicerata</taxon>
        <taxon>Arachnida</taxon>
        <taxon>Acari</taxon>
        <taxon>Parasitiformes</taxon>
        <taxon>Ixodida</taxon>
        <taxon>Ixodoidea</taxon>
        <taxon>Ixodidae</taxon>
        <taxon>Hyalomminae</taxon>
        <taxon>Hyalomma</taxon>
    </lineage>
</organism>
<dbReference type="InterPro" id="IPR012674">
    <property type="entry name" value="Calycin"/>
</dbReference>
<dbReference type="Gene3D" id="2.40.128.20">
    <property type="match status" value="1"/>
</dbReference>